<accession>V5HG60</accession>
<sequence length="96" mass="10358">MKATIAVLCLFVALAYASVAGGTWGHPIDDGPLDPKCQPPSPDCLGSSITAYTYNRTKGCLPFQVSEKCKTYFYATLDECRKKCLPPPGRQGARSI</sequence>
<evidence type="ECO:0000256" key="1">
    <source>
        <dbReference type="SAM" id="SignalP"/>
    </source>
</evidence>
<dbReference type="EMBL" id="GANP01012020">
    <property type="protein sequence ID" value="JAB72448.1"/>
    <property type="molecule type" value="mRNA"/>
</dbReference>
<feature type="chain" id="PRO_5004737978" evidence="1">
    <location>
        <begin position="26"/>
        <end position="96"/>
    </location>
</feature>
<dbReference type="AlphaFoldDB" id="V5HG60"/>
<organism evidence="2">
    <name type="scientific">Ixodes ricinus</name>
    <name type="common">Common tick</name>
    <name type="synonym">Acarus ricinus</name>
    <dbReference type="NCBI Taxonomy" id="34613"/>
    <lineage>
        <taxon>Eukaryota</taxon>
        <taxon>Metazoa</taxon>
        <taxon>Ecdysozoa</taxon>
        <taxon>Arthropoda</taxon>
        <taxon>Chelicerata</taxon>
        <taxon>Arachnida</taxon>
        <taxon>Acari</taxon>
        <taxon>Parasitiformes</taxon>
        <taxon>Ixodida</taxon>
        <taxon>Ixodoidea</taxon>
        <taxon>Ixodidae</taxon>
        <taxon>Ixodinae</taxon>
        <taxon>Ixodes</taxon>
    </lineage>
</organism>
<reference evidence="2" key="1">
    <citation type="journal article" date="2015" name="Sci. Rep.">
        <title>Tissue- and time-dependent transcription in Ixodes ricinus salivary glands and midguts when blood feeding on the vertebrate host.</title>
        <authorList>
            <person name="Kotsyfakis M."/>
            <person name="Schwarz A."/>
            <person name="Erhart J."/>
            <person name="Ribeiro J.M."/>
        </authorList>
    </citation>
    <scope>NUCLEOTIDE SEQUENCE</scope>
    <source>
        <tissue evidence="2">Salivary gland and midgut</tissue>
    </source>
</reference>
<feature type="signal peptide" evidence="1">
    <location>
        <begin position="1"/>
        <end position="25"/>
    </location>
</feature>
<proteinExistence type="evidence at transcript level"/>
<keyword evidence="1" id="KW-0732">Signal</keyword>
<protein>
    <submittedName>
        <fullName evidence="2">Putative tick kunitz 72</fullName>
    </submittedName>
</protein>
<evidence type="ECO:0000313" key="2">
    <source>
        <dbReference type="EMBL" id="JAB72448.1"/>
    </source>
</evidence>
<name>V5HG60_IXORI</name>